<dbReference type="InterPro" id="IPR036047">
    <property type="entry name" value="F-box-like_dom_sf"/>
</dbReference>
<organism evidence="1 2">
    <name type="scientific">Serendipita vermifera MAFF 305830</name>
    <dbReference type="NCBI Taxonomy" id="933852"/>
    <lineage>
        <taxon>Eukaryota</taxon>
        <taxon>Fungi</taxon>
        <taxon>Dikarya</taxon>
        <taxon>Basidiomycota</taxon>
        <taxon>Agaricomycotina</taxon>
        <taxon>Agaricomycetes</taxon>
        <taxon>Sebacinales</taxon>
        <taxon>Serendipitaceae</taxon>
        <taxon>Serendipita</taxon>
    </lineage>
</organism>
<dbReference type="HOGENOM" id="CLU_015287_2_0_1"/>
<name>A0A0C3B567_SERVB</name>
<dbReference type="AlphaFoldDB" id="A0A0C3B567"/>
<dbReference type="OrthoDB" id="2754773at2759"/>
<dbReference type="EMBL" id="KN824299">
    <property type="protein sequence ID" value="KIM27334.1"/>
    <property type="molecule type" value="Genomic_DNA"/>
</dbReference>
<dbReference type="SUPFAM" id="SSF81383">
    <property type="entry name" value="F-box domain"/>
    <property type="match status" value="1"/>
</dbReference>
<protein>
    <submittedName>
        <fullName evidence="1">Uncharacterized protein</fullName>
    </submittedName>
</protein>
<gene>
    <name evidence="1" type="ORF">M408DRAFT_24558</name>
</gene>
<dbReference type="Proteomes" id="UP000054097">
    <property type="component" value="Unassembled WGS sequence"/>
</dbReference>
<sequence>MKPQCQAILNQTEHLSHQYPLDESVVQDLKGAYNQIVMHPRDQNSGLPCDILNIFPPEIWAHIIDHAMPRYDENDSLLQLTLVSNKWREALVSTPTLWSRIQISGADQDSLAKNFTFIALSRQVSVSIFVSAPPLHDRKTMRYIMTSIGSRLHEVVIYPKYAGTKSSRLHTYSEEVVSIFEDLAFGVPNLLSNVTRIHLEDGNREPMYRELIKQASKTLLAPNLDPVDGWFCDQRIFQNLYGRIRRLQNPNSGRYIEGVLVNSIFPPESQIRKIATSAQGQPLGVPLDRLPQLHNLTLLTYRSGYRDDVTHLVNLVAPQLVQLVLKLPISKLDTVKMGLQAGVRLQRLLLMVEEGTTPGIEAEGDTNLSFEWDPTVSIPALRYLNIWVVCAIALLGKEERASVQELISALSQMYTGIESAFISFGQAGLFTQDVLRMFSTHTRLQSLSLDGVVLMPDSAIHKIVFKHMDKLRIGDINILALVNMPRLCSLKFAWVNNINWDTIQANYTVGKVLIIRDQRYWRRRLNICLPVNRFPALTHLSIHFKLPYLAHPKNDTITVNSFPYLSSITILIKGTPTPTPYATMFCFQLLCQLECCPSLSEINFINSPPEWDILFLMLERRNFLESSGSRSPFAEALHIPLALILGGTFSERPSNEDLLLGGAREHFLDEKLPGCYLCMLNMITLCKAKLKRSKREKGDAAQIRAFLAWLDPPETASAGVFQWMKQRKALIQEFLSRFDIWDAKYGRETSCFKDRKPIRITEYDVPMDV</sequence>
<accession>A0A0C3B567</accession>
<evidence type="ECO:0000313" key="2">
    <source>
        <dbReference type="Proteomes" id="UP000054097"/>
    </source>
</evidence>
<evidence type="ECO:0000313" key="1">
    <source>
        <dbReference type="EMBL" id="KIM27334.1"/>
    </source>
</evidence>
<reference evidence="1 2" key="1">
    <citation type="submission" date="2014-04" db="EMBL/GenBank/DDBJ databases">
        <authorList>
            <consortium name="DOE Joint Genome Institute"/>
            <person name="Kuo A."/>
            <person name="Zuccaro A."/>
            <person name="Kohler A."/>
            <person name="Nagy L.G."/>
            <person name="Floudas D."/>
            <person name="Copeland A."/>
            <person name="Barry K.W."/>
            <person name="Cichocki N."/>
            <person name="Veneault-Fourrey C."/>
            <person name="LaButti K."/>
            <person name="Lindquist E.A."/>
            <person name="Lipzen A."/>
            <person name="Lundell T."/>
            <person name="Morin E."/>
            <person name="Murat C."/>
            <person name="Sun H."/>
            <person name="Tunlid A."/>
            <person name="Henrissat B."/>
            <person name="Grigoriev I.V."/>
            <person name="Hibbett D.S."/>
            <person name="Martin F."/>
            <person name="Nordberg H.P."/>
            <person name="Cantor M.N."/>
            <person name="Hua S.X."/>
        </authorList>
    </citation>
    <scope>NUCLEOTIDE SEQUENCE [LARGE SCALE GENOMIC DNA]</scope>
    <source>
        <strain evidence="1 2">MAFF 305830</strain>
    </source>
</reference>
<reference evidence="2" key="2">
    <citation type="submission" date="2015-01" db="EMBL/GenBank/DDBJ databases">
        <title>Evolutionary Origins and Diversification of the Mycorrhizal Mutualists.</title>
        <authorList>
            <consortium name="DOE Joint Genome Institute"/>
            <consortium name="Mycorrhizal Genomics Consortium"/>
            <person name="Kohler A."/>
            <person name="Kuo A."/>
            <person name="Nagy L.G."/>
            <person name="Floudas D."/>
            <person name="Copeland A."/>
            <person name="Barry K.W."/>
            <person name="Cichocki N."/>
            <person name="Veneault-Fourrey C."/>
            <person name="LaButti K."/>
            <person name="Lindquist E.A."/>
            <person name="Lipzen A."/>
            <person name="Lundell T."/>
            <person name="Morin E."/>
            <person name="Murat C."/>
            <person name="Riley R."/>
            <person name="Ohm R."/>
            <person name="Sun H."/>
            <person name="Tunlid A."/>
            <person name="Henrissat B."/>
            <person name="Grigoriev I.V."/>
            <person name="Hibbett D.S."/>
            <person name="Martin F."/>
        </authorList>
    </citation>
    <scope>NUCLEOTIDE SEQUENCE [LARGE SCALE GENOMIC DNA]</scope>
    <source>
        <strain evidence="2">MAFF 305830</strain>
    </source>
</reference>
<keyword evidence="2" id="KW-1185">Reference proteome</keyword>
<proteinExistence type="predicted"/>